<evidence type="ECO:0000313" key="2">
    <source>
        <dbReference type="Proteomes" id="UP000477680"/>
    </source>
</evidence>
<keyword evidence="2" id="KW-1185">Reference proteome</keyword>
<organism evidence="1 2">
    <name type="scientific">Kineobactrum salinum</name>
    <dbReference type="NCBI Taxonomy" id="2708301"/>
    <lineage>
        <taxon>Bacteria</taxon>
        <taxon>Pseudomonadati</taxon>
        <taxon>Pseudomonadota</taxon>
        <taxon>Gammaproteobacteria</taxon>
        <taxon>Cellvibrionales</taxon>
        <taxon>Halieaceae</taxon>
        <taxon>Kineobactrum</taxon>
    </lineage>
</organism>
<dbReference type="KEGG" id="kim:G3T16_00930"/>
<gene>
    <name evidence="1" type="ORF">G3T16_00930</name>
</gene>
<sequence>MVKSTKIYVPGPLKEYAAGFAYELRGQGYTTNSASLQMNLMTHLSL</sequence>
<proteinExistence type="predicted"/>
<reference evidence="1 2" key="1">
    <citation type="submission" date="2020-02" db="EMBL/GenBank/DDBJ databases">
        <title>Genome sequencing for Kineobactrum sp. M2.</title>
        <authorList>
            <person name="Park S.-J."/>
        </authorList>
    </citation>
    <scope>NUCLEOTIDE SEQUENCE [LARGE SCALE GENOMIC DNA]</scope>
    <source>
        <strain evidence="1 2">M2</strain>
    </source>
</reference>
<dbReference type="AlphaFoldDB" id="A0A6C0U1I0"/>
<protein>
    <submittedName>
        <fullName evidence="1">Uncharacterized protein</fullName>
    </submittedName>
</protein>
<name>A0A6C0U1I0_9GAMM</name>
<accession>A0A6C0U1I0</accession>
<dbReference type="Proteomes" id="UP000477680">
    <property type="component" value="Chromosome"/>
</dbReference>
<evidence type="ECO:0000313" key="1">
    <source>
        <dbReference type="EMBL" id="QIB64185.1"/>
    </source>
</evidence>
<dbReference type="RefSeq" id="WP_163493435.1">
    <property type="nucleotide sequence ID" value="NZ_CP048711.1"/>
</dbReference>
<dbReference type="EMBL" id="CP048711">
    <property type="protein sequence ID" value="QIB64185.1"/>
    <property type="molecule type" value="Genomic_DNA"/>
</dbReference>